<sequence length="123" mass="12733">MPSMASSNPSPCSSSWATAVLLLRMSTPTPTTATAPPRQRRHSANGDGGTASSEQWRGQPTVKFVSSQSLTTESSKTAAMASTFQLPQRGDDFMDGSVSESSSTASSSATSVVANIGDRDDVT</sequence>
<evidence type="ECO:0000313" key="2">
    <source>
        <dbReference type="EMBL" id="TKW26826.1"/>
    </source>
</evidence>
<evidence type="ECO:0000256" key="1">
    <source>
        <dbReference type="SAM" id="MobiDB-lite"/>
    </source>
</evidence>
<dbReference type="Gramene" id="TKW26826">
    <property type="protein sequence ID" value="TKW26826"/>
    <property type="gene ID" value="SEVIR_3G216775v2"/>
</dbReference>
<keyword evidence="3" id="KW-1185">Reference proteome</keyword>
<reference evidence="2" key="1">
    <citation type="submission" date="2019-03" db="EMBL/GenBank/DDBJ databases">
        <title>WGS assembly of Setaria viridis.</title>
        <authorList>
            <person name="Huang P."/>
            <person name="Jenkins J."/>
            <person name="Grimwood J."/>
            <person name="Barry K."/>
            <person name="Healey A."/>
            <person name="Mamidi S."/>
            <person name="Sreedasyam A."/>
            <person name="Shu S."/>
            <person name="Feldman M."/>
            <person name="Wu J."/>
            <person name="Yu Y."/>
            <person name="Chen C."/>
            <person name="Johnson J."/>
            <person name="Rokhsar D."/>
            <person name="Baxter I."/>
            <person name="Schmutz J."/>
            <person name="Brutnell T."/>
            <person name="Kellogg E."/>
        </authorList>
    </citation>
    <scope>NUCLEOTIDE SEQUENCE [LARGE SCALE GENOMIC DNA]</scope>
</reference>
<feature type="region of interest" description="Disordered" evidence="1">
    <location>
        <begin position="23"/>
        <end position="123"/>
    </location>
</feature>
<protein>
    <submittedName>
        <fullName evidence="2">Uncharacterized protein</fullName>
    </submittedName>
</protein>
<feature type="compositionally biased region" description="Low complexity" evidence="1">
    <location>
        <begin position="97"/>
        <end position="114"/>
    </location>
</feature>
<accession>A0A4V6D9P9</accession>
<dbReference type="Proteomes" id="UP000298652">
    <property type="component" value="Chromosome 3"/>
</dbReference>
<proteinExistence type="predicted"/>
<dbReference type="AlphaFoldDB" id="A0A4V6D9P9"/>
<gene>
    <name evidence="2" type="ORF">SEVIR_3G216775v2</name>
</gene>
<organism evidence="2 3">
    <name type="scientific">Setaria viridis</name>
    <name type="common">Green bristlegrass</name>
    <name type="synonym">Setaria italica subsp. viridis</name>
    <dbReference type="NCBI Taxonomy" id="4556"/>
    <lineage>
        <taxon>Eukaryota</taxon>
        <taxon>Viridiplantae</taxon>
        <taxon>Streptophyta</taxon>
        <taxon>Embryophyta</taxon>
        <taxon>Tracheophyta</taxon>
        <taxon>Spermatophyta</taxon>
        <taxon>Magnoliopsida</taxon>
        <taxon>Liliopsida</taxon>
        <taxon>Poales</taxon>
        <taxon>Poaceae</taxon>
        <taxon>PACMAD clade</taxon>
        <taxon>Panicoideae</taxon>
        <taxon>Panicodae</taxon>
        <taxon>Paniceae</taxon>
        <taxon>Cenchrinae</taxon>
        <taxon>Setaria</taxon>
    </lineage>
</organism>
<dbReference type="EMBL" id="CM016554">
    <property type="protein sequence ID" value="TKW26826.1"/>
    <property type="molecule type" value="Genomic_DNA"/>
</dbReference>
<evidence type="ECO:0000313" key="3">
    <source>
        <dbReference type="Proteomes" id="UP000298652"/>
    </source>
</evidence>
<feature type="compositionally biased region" description="Polar residues" evidence="1">
    <location>
        <begin position="50"/>
        <end position="86"/>
    </location>
</feature>
<name>A0A4V6D9P9_SETVI</name>
<feature type="compositionally biased region" description="Low complexity" evidence="1">
    <location>
        <begin position="27"/>
        <end position="37"/>
    </location>
</feature>